<evidence type="ECO:0000313" key="2">
    <source>
        <dbReference type="EMBL" id="BAL60300.1"/>
    </source>
</evidence>
<protein>
    <submittedName>
        <fullName evidence="2">Uncharacterized protein</fullName>
    </submittedName>
</protein>
<keyword evidence="1" id="KW-0812">Transmembrane</keyword>
<feature type="transmembrane region" description="Helical" evidence="1">
    <location>
        <begin position="28"/>
        <end position="58"/>
    </location>
</feature>
<sequence>MRKVRCTILMRYKRYRLRRYYDVEDGEMVVMLTNIMIGGTVVALVLALPTVAILLTIYHISNDVMLAALASIALHYAILILFVERISMKIYSMLEGDGEREGGGEEVREVRERVVRGKEDEGRRRDV</sequence>
<dbReference type="AlphaFoldDB" id="H5SVW4"/>
<feature type="transmembrane region" description="Helical" evidence="1">
    <location>
        <begin position="64"/>
        <end position="83"/>
    </location>
</feature>
<reference evidence="2" key="1">
    <citation type="journal article" date="2005" name="Environ. Microbiol.">
        <title>Genetic and functional properties of uncultivated thermophilic crenarchaeotes from a subsurface gold mine as revealed by analysis of genome fragments.</title>
        <authorList>
            <person name="Nunoura T."/>
            <person name="Hirayama H."/>
            <person name="Takami H."/>
            <person name="Oida H."/>
            <person name="Nishi S."/>
            <person name="Shimamura S."/>
            <person name="Suzuki Y."/>
            <person name="Inagaki F."/>
            <person name="Takai K."/>
            <person name="Nealson K.H."/>
            <person name="Horikoshi K."/>
        </authorList>
    </citation>
    <scope>NUCLEOTIDE SEQUENCE</scope>
</reference>
<accession>H5SVW4</accession>
<proteinExistence type="predicted"/>
<keyword evidence="1" id="KW-1133">Transmembrane helix</keyword>
<gene>
    <name evidence="2" type="ORF">HGMM_F45C05C15</name>
</gene>
<dbReference type="EMBL" id="AP011903">
    <property type="protein sequence ID" value="BAL60300.1"/>
    <property type="molecule type" value="Genomic_DNA"/>
</dbReference>
<organism evidence="2">
    <name type="scientific">uncultured crenarchaeote</name>
    <dbReference type="NCBI Taxonomy" id="29281"/>
    <lineage>
        <taxon>Archaea</taxon>
        <taxon>Thermoproteota</taxon>
        <taxon>environmental samples</taxon>
    </lineage>
</organism>
<name>H5SVW4_9CREN</name>
<evidence type="ECO:0000256" key="1">
    <source>
        <dbReference type="SAM" id="Phobius"/>
    </source>
</evidence>
<reference evidence="2" key="2">
    <citation type="journal article" date="2012" name="PLoS ONE">
        <title>A Deeply Branching Thermophilic Bacterium with an Ancient Acetyl-CoA Pathway Dominates a Subsurface Ecosystem.</title>
        <authorList>
            <person name="Takami H."/>
            <person name="Noguchi H."/>
            <person name="Takaki Y."/>
            <person name="Uchiyama I."/>
            <person name="Toyoda A."/>
            <person name="Nishi S."/>
            <person name="Chee G.-J."/>
            <person name="Arai W."/>
            <person name="Nunoura T."/>
            <person name="Itoh T."/>
            <person name="Hattori M."/>
            <person name="Takai K."/>
        </authorList>
    </citation>
    <scope>NUCLEOTIDE SEQUENCE</scope>
</reference>
<keyword evidence="1" id="KW-0472">Membrane</keyword>